<dbReference type="Proteomes" id="UP001596456">
    <property type="component" value="Unassembled WGS sequence"/>
</dbReference>
<evidence type="ECO:0000256" key="3">
    <source>
        <dbReference type="ARBA" id="ARBA00015281"/>
    </source>
</evidence>
<dbReference type="Pfam" id="PF16998">
    <property type="entry name" value="17kDa_Anti_2"/>
    <property type="match status" value="1"/>
</dbReference>
<gene>
    <name evidence="7" type="ORF">ACFQPS_18365</name>
</gene>
<name>A0ABW2L0I1_9PROT</name>
<evidence type="ECO:0000256" key="2">
    <source>
        <dbReference type="ARBA" id="ARBA00008681"/>
    </source>
</evidence>
<dbReference type="Pfam" id="PF05433">
    <property type="entry name" value="Rick_17kDa_Anti"/>
    <property type="match status" value="1"/>
</dbReference>
<reference evidence="8" key="1">
    <citation type="journal article" date="2019" name="Int. J. Syst. Evol. Microbiol.">
        <title>The Global Catalogue of Microorganisms (GCM) 10K type strain sequencing project: providing services to taxonomists for standard genome sequencing and annotation.</title>
        <authorList>
            <consortium name="The Broad Institute Genomics Platform"/>
            <consortium name="The Broad Institute Genome Sequencing Center for Infectious Disease"/>
            <person name="Wu L."/>
            <person name="Ma J."/>
        </authorList>
    </citation>
    <scope>NUCLEOTIDE SEQUENCE [LARGE SCALE GENOMIC DNA]</scope>
    <source>
        <strain evidence="8">CGMCC 1.16275</strain>
    </source>
</reference>
<dbReference type="InterPro" id="IPR008816">
    <property type="entry name" value="Gly_zipper_2TM_dom"/>
</dbReference>
<dbReference type="RefSeq" id="WP_377360676.1">
    <property type="nucleotide sequence ID" value="NZ_JBHTCM010000027.1"/>
</dbReference>
<evidence type="ECO:0000256" key="4">
    <source>
        <dbReference type="ARBA" id="ARBA00023288"/>
    </source>
</evidence>
<evidence type="ECO:0000256" key="1">
    <source>
        <dbReference type="ARBA" id="ARBA00004459"/>
    </source>
</evidence>
<evidence type="ECO:0000313" key="8">
    <source>
        <dbReference type="Proteomes" id="UP001596456"/>
    </source>
</evidence>
<proteinExistence type="inferred from homology"/>
<keyword evidence="4" id="KW-0449">Lipoprotein</keyword>
<evidence type="ECO:0000313" key="7">
    <source>
        <dbReference type="EMBL" id="MFC7335138.1"/>
    </source>
</evidence>
<comment type="caution">
    <text evidence="7">The sequence shown here is derived from an EMBL/GenBank/DDBJ whole genome shotgun (WGS) entry which is preliminary data.</text>
</comment>
<dbReference type="EMBL" id="JBHTCM010000027">
    <property type="protein sequence ID" value="MFC7335138.1"/>
    <property type="molecule type" value="Genomic_DNA"/>
</dbReference>
<feature type="domain" description="Surface antigen" evidence="6">
    <location>
        <begin position="93"/>
        <end position="157"/>
    </location>
</feature>
<evidence type="ECO:0000259" key="6">
    <source>
        <dbReference type="Pfam" id="PF16998"/>
    </source>
</evidence>
<protein>
    <recommendedName>
        <fullName evidence="3">17 kDa surface antigen</fullName>
    </recommendedName>
</protein>
<organism evidence="7 8">
    <name type="scientific">Rhodocista pekingensis</name>
    <dbReference type="NCBI Taxonomy" id="201185"/>
    <lineage>
        <taxon>Bacteria</taxon>
        <taxon>Pseudomonadati</taxon>
        <taxon>Pseudomonadota</taxon>
        <taxon>Alphaproteobacteria</taxon>
        <taxon>Rhodospirillales</taxon>
        <taxon>Azospirillaceae</taxon>
        <taxon>Rhodocista</taxon>
    </lineage>
</organism>
<comment type="similarity">
    <text evidence="2">Belongs to the rickettsiale 17 kDa surface antigen family.</text>
</comment>
<evidence type="ECO:0000259" key="5">
    <source>
        <dbReference type="Pfam" id="PF05433"/>
    </source>
</evidence>
<accession>A0ABW2L0I1</accession>
<feature type="domain" description="Glycine zipper 2TM" evidence="5">
    <location>
        <begin position="36"/>
        <end position="75"/>
    </location>
</feature>
<dbReference type="InterPro" id="IPR032635">
    <property type="entry name" value="Anti_2"/>
</dbReference>
<comment type="subcellular location">
    <subcellularLocation>
        <location evidence="1">Cell outer membrane</location>
        <topology evidence="1">Lipid-anchor</topology>
    </subcellularLocation>
</comment>
<keyword evidence="8" id="KW-1185">Reference proteome</keyword>
<sequence length="157" mass="16395">MVVHPYPVAPVYGQFYALPVGVERGRCDRGLVDANLGALLGAVGGGLAGSRIGDGDGQVAATIGGILLGAALGGALDAPADRGCFVQAMERAPGGSAIAWHNPDDGIRYEIVPEEAYERTSGRYCREYTSRAFIGSRLEEVTGTACRQPDGTWEIVN</sequence>